<dbReference type="STRING" id="158190.SpiGrapes_2134"/>
<gene>
    <name evidence="7" type="primary">rplC</name>
    <name evidence="11" type="ordered locus">SpiGrapes_2134</name>
</gene>
<dbReference type="PANTHER" id="PTHR11229">
    <property type="entry name" value="50S RIBOSOMAL PROTEIN L3"/>
    <property type="match status" value="1"/>
</dbReference>
<dbReference type="InterPro" id="IPR019927">
    <property type="entry name" value="Ribosomal_uL3_bac/org-type"/>
</dbReference>
<evidence type="ECO:0000313" key="11">
    <source>
        <dbReference type="EMBL" id="AEV29910.1"/>
    </source>
</evidence>
<protein>
    <recommendedName>
        <fullName evidence="6 7">Large ribosomal subunit protein uL3</fullName>
    </recommendedName>
</protein>
<dbReference type="KEGG" id="sgp:SpiGrapes_2134"/>
<dbReference type="HAMAP" id="MF_01325_B">
    <property type="entry name" value="Ribosomal_uL3_B"/>
    <property type="match status" value="1"/>
</dbReference>
<comment type="subunit">
    <text evidence="7 9">Part of the 50S ribosomal subunit. Forms a cluster with proteins L14 and L19.</text>
</comment>
<dbReference type="HOGENOM" id="CLU_044142_4_0_12"/>
<evidence type="ECO:0000256" key="9">
    <source>
        <dbReference type="RuleBase" id="RU003906"/>
    </source>
</evidence>
<evidence type="ECO:0000256" key="7">
    <source>
        <dbReference type="HAMAP-Rule" id="MF_01325"/>
    </source>
</evidence>
<evidence type="ECO:0000256" key="2">
    <source>
        <dbReference type="ARBA" id="ARBA00022730"/>
    </source>
</evidence>
<evidence type="ECO:0000256" key="8">
    <source>
        <dbReference type="RuleBase" id="RU003905"/>
    </source>
</evidence>
<dbReference type="NCBIfam" id="TIGR03625">
    <property type="entry name" value="L3_bact"/>
    <property type="match status" value="1"/>
</dbReference>
<dbReference type="PANTHER" id="PTHR11229:SF16">
    <property type="entry name" value="LARGE RIBOSOMAL SUBUNIT PROTEIN UL3C"/>
    <property type="match status" value="1"/>
</dbReference>
<dbReference type="OrthoDB" id="9806135at2"/>
<proteinExistence type="inferred from homology"/>
<keyword evidence="5 7" id="KW-0687">Ribonucleoprotein</keyword>
<keyword evidence="12" id="KW-1185">Reference proteome</keyword>
<keyword evidence="2 7" id="KW-0699">rRNA-binding</keyword>
<evidence type="ECO:0000256" key="5">
    <source>
        <dbReference type="ARBA" id="ARBA00023274"/>
    </source>
</evidence>
<dbReference type="Gene3D" id="3.30.160.810">
    <property type="match status" value="1"/>
</dbReference>
<keyword evidence="3 7" id="KW-0694">RNA-binding</keyword>
<dbReference type="GO" id="GO:0006412">
    <property type="term" value="P:translation"/>
    <property type="evidence" value="ECO:0007669"/>
    <property type="project" value="UniProtKB-UniRule"/>
</dbReference>
<dbReference type="Gene3D" id="2.40.30.10">
    <property type="entry name" value="Translation factors"/>
    <property type="match status" value="1"/>
</dbReference>
<dbReference type="PROSITE" id="PS00474">
    <property type="entry name" value="RIBOSOMAL_L3"/>
    <property type="match status" value="1"/>
</dbReference>
<dbReference type="eggNOG" id="COG0087">
    <property type="taxonomic scope" value="Bacteria"/>
</dbReference>
<dbReference type="AlphaFoldDB" id="G8QRI8"/>
<keyword evidence="4 7" id="KW-0689">Ribosomal protein</keyword>
<dbReference type="GO" id="GO:0003735">
    <property type="term" value="F:structural constituent of ribosome"/>
    <property type="evidence" value="ECO:0007669"/>
    <property type="project" value="UniProtKB-UniRule"/>
</dbReference>
<evidence type="ECO:0000313" key="12">
    <source>
        <dbReference type="Proteomes" id="UP000005632"/>
    </source>
</evidence>
<dbReference type="Pfam" id="PF00297">
    <property type="entry name" value="Ribosomal_L3"/>
    <property type="match status" value="1"/>
</dbReference>
<accession>G8QRI8</accession>
<name>G8QRI8_SPHPG</name>
<organism evidence="11 12">
    <name type="scientific">Sphaerochaeta pleomorpha (strain ATCC BAA-1885 / DSM 22778 / Grapes)</name>
    <dbReference type="NCBI Taxonomy" id="158190"/>
    <lineage>
        <taxon>Bacteria</taxon>
        <taxon>Pseudomonadati</taxon>
        <taxon>Spirochaetota</taxon>
        <taxon>Spirochaetia</taxon>
        <taxon>Spirochaetales</taxon>
        <taxon>Sphaerochaetaceae</taxon>
        <taxon>Sphaerochaeta</taxon>
    </lineage>
</organism>
<evidence type="ECO:0000256" key="3">
    <source>
        <dbReference type="ARBA" id="ARBA00022884"/>
    </source>
</evidence>
<dbReference type="GO" id="GO:0022625">
    <property type="term" value="C:cytosolic large ribosomal subunit"/>
    <property type="evidence" value="ECO:0007669"/>
    <property type="project" value="TreeGrafter"/>
</dbReference>
<dbReference type="InterPro" id="IPR019926">
    <property type="entry name" value="Ribosomal_uL3_CS"/>
</dbReference>
<dbReference type="GO" id="GO:0019843">
    <property type="term" value="F:rRNA binding"/>
    <property type="evidence" value="ECO:0007669"/>
    <property type="project" value="UniProtKB-UniRule"/>
</dbReference>
<dbReference type="InterPro" id="IPR000597">
    <property type="entry name" value="Ribosomal_uL3"/>
</dbReference>
<dbReference type="EMBL" id="CP003155">
    <property type="protein sequence ID" value="AEV29910.1"/>
    <property type="molecule type" value="Genomic_DNA"/>
</dbReference>
<dbReference type="RefSeq" id="WP_014270751.1">
    <property type="nucleotide sequence ID" value="NC_016633.1"/>
</dbReference>
<reference evidence="11 12" key="1">
    <citation type="submission" date="2011-11" db="EMBL/GenBank/DDBJ databases">
        <title>Complete sequence of Spirochaeta sp. grapes.</title>
        <authorList>
            <consortium name="US DOE Joint Genome Institute"/>
            <person name="Lucas S."/>
            <person name="Han J."/>
            <person name="Lapidus A."/>
            <person name="Cheng J.-F."/>
            <person name="Goodwin L."/>
            <person name="Pitluck S."/>
            <person name="Peters L."/>
            <person name="Ovchinnikova G."/>
            <person name="Munk A.C."/>
            <person name="Detter J.C."/>
            <person name="Han C."/>
            <person name="Tapia R."/>
            <person name="Land M."/>
            <person name="Hauser L."/>
            <person name="Kyrpides N."/>
            <person name="Ivanova N."/>
            <person name="Pagani I."/>
            <person name="Ritalahtilisa K."/>
            <person name="Loeffler F."/>
            <person name="Woyke T."/>
        </authorList>
    </citation>
    <scope>NUCLEOTIDE SEQUENCE [LARGE SCALE GENOMIC DNA]</scope>
    <source>
        <strain evidence="12">ATCC BAA-1885 / DSM 22778 / Grapes</strain>
    </source>
</reference>
<evidence type="ECO:0000256" key="1">
    <source>
        <dbReference type="ARBA" id="ARBA00006540"/>
    </source>
</evidence>
<dbReference type="FunFam" id="2.40.30.10:FF:000004">
    <property type="entry name" value="50S ribosomal protein L3"/>
    <property type="match status" value="1"/>
</dbReference>
<feature type="region of interest" description="Disordered" evidence="10">
    <location>
        <begin position="123"/>
        <end position="159"/>
    </location>
</feature>
<comment type="similarity">
    <text evidence="1 7 8">Belongs to the universal ribosomal protein uL3 family.</text>
</comment>
<evidence type="ECO:0000256" key="4">
    <source>
        <dbReference type="ARBA" id="ARBA00022980"/>
    </source>
</evidence>
<dbReference type="SUPFAM" id="SSF50447">
    <property type="entry name" value="Translation proteins"/>
    <property type="match status" value="1"/>
</dbReference>
<dbReference type="Proteomes" id="UP000005632">
    <property type="component" value="Chromosome"/>
</dbReference>
<evidence type="ECO:0000256" key="6">
    <source>
        <dbReference type="ARBA" id="ARBA00035243"/>
    </source>
</evidence>
<comment type="function">
    <text evidence="7 9">One of the primary rRNA binding proteins, it binds directly near the 3'-end of the 23S rRNA, where it nucleates assembly of the 50S subunit.</text>
</comment>
<sequence>MLGLIGKKVGMTQVFDAQGRLTPVTVIRIEGNVVVADRTEEKNGYKAAVLGSVDKKKSTVTKPYAGQFEGICEPKQHVIEFRNYEKEVTVGEVLGVDIFKDISFVDVTGTSKGKGFAGGMKRHNFSGGRATHGSKFHRDIGGTAMSSTPGRTFKGHNMAGRMGTEKTTIQNLKVVRVDEEMQVLMVRGAIPGPSQSVVIVKKAIKK</sequence>
<evidence type="ECO:0000256" key="10">
    <source>
        <dbReference type="SAM" id="MobiDB-lite"/>
    </source>
</evidence>
<dbReference type="InterPro" id="IPR009000">
    <property type="entry name" value="Transl_B-barrel_sf"/>
</dbReference>